<organism evidence="2 3">
    <name type="scientific">Pseudaquabacterium pictum</name>
    <dbReference type="NCBI Taxonomy" id="2315236"/>
    <lineage>
        <taxon>Bacteria</taxon>
        <taxon>Pseudomonadati</taxon>
        <taxon>Pseudomonadota</taxon>
        <taxon>Betaproteobacteria</taxon>
        <taxon>Burkholderiales</taxon>
        <taxon>Sphaerotilaceae</taxon>
        <taxon>Pseudaquabacterium</taxon>
    </lineage>
</organism>
<protein>
    <submittedName>
        <fullName evidence="2">Uncharacterized protein</fullName>
    </submittedName>
</protein>
<evidence type="ECO:0000313" key="3">
    <source>
        <dbReference type="Proteomes" id="UP000301751"/>
    </source>
</evidence>
<comment type="caution">
    <text evidence="2">The sequence shown here is derived from an EMBL/GenBank/DDBJ whole genome shotgun (WGS) entry which is preliminary data.</text>
</comment>
<evidence type="ECO:0000313" key="2">
    <source>
        <dbReference type="EMBL" id="GCL64532.1"/>
    </source>
</evidence>
<keyword evidence="3" id="KW-1185">Reference proteome</keyword>
<dbReference type="AlphaFoldDB" id="A0A480AWH0"/>
<feature type="compositionally biased region" description="Polar residues" evidence="1">
    <location>
        <begin position="1"/>
        <end position="17"/>
    </location>
</feature>
<gene>
    <name evidence="2" type="ORF">AQPW35_36130</name>
</gene>
<evidence type="ECO:0000256" key="1">
    <source>
        <dbReference type="SAM" id="MobiDB-lite"/>
    </source>
</evidence>
<proteinExistence type="predicted"/>
<dbReference type="EMBL" id="BJCL01000010">
    <property type="protein sequence ID" value="GCL64532.1"/>
    <property type="molecule type" value="Genomic_DNA"/>
</dbReference>
<feature type="region of interest" description="Disordered" evidence="1">
    <location>
        <begin position="108"/>
        <end position="146"/>
    </location>
</feature>
<dbReference type="Proteomes" id="UP000301751">
    <property type="component" value="Unassembled WGS sequence"/>
</dbReference>
<feature type="compositionally biased region" description="Low complexity" evidence="1">
    <location>
        <begin position="109"/>
        <end position="139"/>
    </location>
</feature>
<sequence>MNGQNQSVSVESRTDSGPISGANCKLSNNKGTWFVTTPGSTMVQRSFEDLSVRCDKDTLEPGLVSVKSSTKAMAFGNIIFGGIIGAGVDMSTGAAYDYPTLITVQMGKSTTQAAPPQAAPAQASPAQATPTAPAAGTSAPPAPAKN</sequence>
<accession>A0A480AWH0</accession>
<reference evidence="3" key="1">
    <citation type="submission" date="2019-03" db="EMBL/GenBank/DDBJ databases">
        <title>Aquabacterium pictum sp.nov., the first bacteriochlorophyll a-containing freshwater bacterium in the genus Aquabacterium of the class Betaproteobacteria.</title>
        <authorList>
            <person name="Hirose S."/>
            <person name="Tank M."/>
            <person name="Hara E."/>
            <person name="Tamaki H."/>
            <person name="Takaichi S."/>
            <person name="Haruta S."/>
            <person name="Hanada S."/>
        </authorList>
    </citation>
    <scope>NUCLEOTIDE SEQUENCE [LARGE SCALE GENOMIC DNA]</scope>
    <source>
        <strain evidence="3">W35</strain>
    </source>
</reference>
<feature type="region of interest" description="Disordered" evidence="1">
    <location>
        <begin position="1"/>
        <end position="23"/>
    </location>
</feature>
<name>A0A480AWH0_9BURK</name>